<dbReference type="CDD" id="cd00075">
    <property type="entry name" value="HATPase"/>
    <property type="match status" value="1"/>
</dbReference>
<evidence type="ECO:0000259" key="8">
    <source>
        <dbReference type="PROSITE" id="PS50109"/>
    </source>
</evidence>
<dbReference type="CDD" id="cd00082">
    <property type="entry name" value="HisKA"/>
    <property type="match status" value="1"/>
</dbReference>
<dbReference type="PROSITE" id="PS50112">
    <property type="entry name" value="PAS"/>
    <property type="match status" value="1"/>
</dbReference>
<dbReference type="Pfam" id="PF02518">
    <property type="entry name" value="HATPase_c"/>
    <property type="match status" value="1"/>
</dbReference>
<dbReference type="NCBIfam" id="TIGR00229">
    <property type="entry name" value="sensory_box"/>
    <property type="match status" value="1"/>
</dbReference>
<dbReference type="InterPro" id="IPR035965">
    <property type="entry name" value="PAS-like_dom_sf"/>
</dbReference>
<dbReference type="PRINTS" id="PR00344">
    <property type="entry name" value="BCTRLSENSOR"/>
</dbReference>
<dbReference type="FunFam" id="3.30.565.10:FF:000006">
    <property type="entry name" value="Sensor histidine kinase WalK"/>
    <property type="match status" value="1"/>
</dbReference>
<dbReference type="SUPFAM" id="SSF55785">
    <property type="entry name" value="PYP-like sensor domain (PAS domain)"/>
    <property type="match status" value="1"/>
</dbReference>
<dbReference type="GO" id="GO:0006355">
    <property type="term" value="P:regulation of DNA-templated transcription"/>
    <property type="evidence" value="ECO:0007669"/>
    <property type="project" value="InterPro"/>
</dbReference>
<dbReference type="SUPFAM" id="SSF47384">
    <property type="entry name" value="Homodimeric domain of signal transducing histidine kinase"/>
    <property type="match status" value="1"/>
</dbReference>
<dbReference type="STRING" id="134849.SAMN05443668_103171"/>
<keyword evidence="7" id="KW-0902">Two-component regulatory system</keyword>
<evidence type="ECO:0000256" key="6">
    <source>
        <dbReference type="ARBA" id="ARBA00022777"/>
    </source>
</evidence>
<dbReference type="SUPFAM" id="SSF55874">
    <property type="entry name" value="ATPase domain of HSP90 chaperone/DNA topoisomerase II/histidine kinase"/>
    <property type="match status" value="1"/>
</dbReference>
<dbReference type="Gene3D" id="3.30.450.40">
    <property type="match status" value="2"/>
</dbReference>
<dbReference type="SMART" id="SM00065">
    <property type="entry name" value="GAF"/>
    <property type="match status" value="2"/>
</dbReference>
<evidence type="ECO:0000256" key="4">
    <source>
        <dbReference type="ARBA" id="ARBA00022553"/>
    </source>
</evidence>
<dbReference type="Pfam" id="PF00989">
    <property type="entry name" value="PAS"/>
    <property type="match status" value="1"/>
</dbReference>
<keyword evidence="11" id="KW-1185">Reference proteome</keyword>
<accession>A0A1M7PBP9</accession>
<comment type="subcellular location">
    <subcellularLocation>
        <location evidence="2">Cell membrane</location>
    </subcellularLocation>
</comment>
<dbReference type="SMART" id="SM00388">
    <property type="entry name" value="HisKA"/>
    <property type="match status" value="1"/>
</dbReference>
<comment type="catalytic activity">
    <reaction evidence="1">
        <text>ATP + protein L-histidine = ADP + protein N-phospho-L-histidine.</text>
        <dbReference type="EC" id="2.7.13.3"/>
    </reaction>
</comment>
<dbReference type="InterPro" id="IPR003018">
    <property type="entry name" value="GAF"/>
</dbReference>
<evidence type="ECO:0000256" key="1">
    <source>
        <dbReference type="ARBA" id="ARBA00000085"/>
    </source>
</evidence>
<dbReference type="AlphaFoldDB" id="A0A1M7PBP9"/>
<evidence type="ECO:0000259" key="9">
    <source>
        <dbReference type="PROSITE" id="PS50112"/>
    </source>
</evidence>
<evidence type="ECO:0000313" key="10">
    <source>
        <dbReference type="EMBL" id="SHN14268.1"/>
    </source>
</evidence>
<evidence type="ECO:0000313" key="11">
    <source>
        <dbReference type="Proteomes" id="UP000184440"/>
    </source>
</evidence>
<dbReference type="InterPro" id="IPR000014">
    <property type="entry name" value="PAS"/>
</dbReference>
<dbReference type="Pfam" id="PF01590">
    <property type="entry name" value="GAF"/>
    <property type="match status" value="1"/>
</dbReference>
<dbReference type="Proteomes" id="UP000184440">
    <property type="component" value="Unassembled WGS sequence"/>
</dbReference>
<reference evidence="10 11" key="1">
    <citation type="submission" date="2016-11" db="EMBL/GenBank/DDBJ databases">
        <authorList>
            <person name="Jaros S."/>
            <person name="Januszkiewicz K."/>
            <person name="Wedrychowicz H."/>
        </authorList>
    </citation>
    <scope>NUCLEOTIDE SEQUENCE [LARGE SCALE GENOMIC DNA]</scope>
    <source>
        <strain evidence="10 11">DSM 46144</strain>
    </source>
</reference>
<evidence type="ECO:0000256" key="7">
    <source>
        <dbReference type="ARBA" id="ARBA00023012"/>
    </source>
</evidence>
<dbReference type="PANTHER" id="PTHR43047">
    <property type="entry name" value="TWO-COMPONENT HISTIDINE PROTEIN KINASE"/>
    <property type="match status" value="1"/>
</dbReference>
<dbReference type="GO" id="GO:0000155">
    <property type="term" value="F:phosphorelay sensor kinase activity"/>
    <property type="evidence" value="ECO:0007669"/>
    <property type="project" value="InterPro"/>
</dbReference>
<dbReference type="InterPro" id="IPR005467">
    <property type="entry name" value="His_kinase_dom"/>
</dbReference>
<dbReference type="Gene3D" id="1.10.287.130">
    <property type="match status" value="1"/>
</dbReference>
<dbReference type="Gene3D" id="3.30.450.20">
    <property type="entry name" value="PAS domain"/>
    <property type="match status" value="2"/>
</dbReference>
<dbReference type="EC" id="2.7.13.3" evidence="3"/>
<feature type="domain" description="Histidine kinase" evidence="8">
    <location>
        <begin position="598"/>
        <end position="814"/>
    </location>
</feature>
<dbReference type="InterPro" id="IPR036890">
    <property type="entry name" value="HATPase_C_sf"/>
</dbReference>
<keyword evidence="5" id="KW-0808">Transferase</keyword>
<dbReference type="GO" id="GO:0005886">
    <property type="term" value="C:plasma membrane"/>
    <property type="evidence" value="ECO:0007669"/>
    <property type="project" value="UniProtKB-SubCell"/>
</dbReference>
<evidence type="ECO:0000256" key="3">
    <source>
        <dbReference type="ARBA" id="ARBA00012438"/>
    </source>
</evidence>
<name>A0A1M7PBP9_9ACTN</name>
<sequence length="827" mass="86724">MPSAGMVNGASAMSATSTGMACSLTTIAEAAAHVAQAPAGLVSLVDEEWDHFAGVFGAPGSLAAGDRIPLVDSLCQHVVAGLRPVLITDADGDERARNSPGAARLGLRAYAGVPLCDGQTVVGVLCAVDVRARPWTAEQVAALNAVALTAGLIPGLVHPAPDDDGPPDVTSVIDALAEAFVAVDTTGRIRLWNTAASALFGWTAAEARGRFLHDLLLPAADLAERRQALSQLRDLLLERRDGQGAQRVLRVRTRDGGDVPVQVALSALPVPGGSWICGTMVDLSLRRDGRAPARTGGFLRTLLDSLTASVYACDAAGQTAFTNAALGGLLDLPVGVPTAAADLGRDHLVWPDGRPLVPAEHPSARALAGEQVRQAELGLAVPGRPRRTLIVNAERIVVDGVVLGAVVVLDEVTEQRRAQRFRECELAVSRALVDAAGTAEAAQAVLAAIADCWKWPHAELWLVDESADVLRPAATWTAEPGRGDPLVVPALSPGQGLAGTTWSTGAPVWVADLTAGHCFEYETLPWPGLRTALAVPVRSGSDVLGVLALYADTLDEDQELLTSHLCSVAAYVGEYLQRRRAEEVALELARTKDDFLALVGHELRTPLTSITTYTQLLADLPEQLPPEIRPMIEVIGRNSDSLTAIIDDLLDLAGLESGKITLRPADIDLAGLVRDAAVSVRAAADRRRVTLILDVPDRVPLHGDPQRLRQMLDNLLSNGVKYNRDGGTLTIRLATDCAGTVLTVSDTGIGIPEAERDQLFQRFFRSSIARASGAPGTGLGLVVTRTIVECHGGQIAASDNKPGTTMTVRLPSAAPSAAARTGPGGEG</sequence>
<dbReference type="InterPro" id="IPR003661">
    <property type="entry name" value="HisK_dim/P_dom"/>
</dbReference>
<dbReference type="InterPro" id="IPR004358">
    <property type="entry name" value="Sig_transdc_His_kin-like_C"/>
</dbReference>
<dbReference type="SMART" id="SM00387">
    <property type="entry name" value="HATPase_c"/>
    <property type="match status" value="1"/>
</dbReference>
<dbReference type="InterPro" id="IPR036097">
    <property type="entry name" value="HisK_dim/P_sf"/>
</dbReference>
<keyword evidence="6" id="KW-0418">Kinase</keyword>
<dbReference type="InterPro" id="IPR003594">
    <property type="entry name" value="HATPase_dom"/>
</dbReference>
<gene>
    <name evidence="10" type="ORF">SAMN05443668_103171</name>
</gene>
<evidence type="ECO:0000256" key="5">
    <source>
        <dbReference type="ARBA" id="ARBA00022679"/>
    </source>
</evidence>
<dbReference type="CDD" id="cd00130">
    <property type="entry name" value="PAS"/>
    <property type="match status" value="1"/>
</dbReference>
<proteinExistence type="predicted"/>
<dbReference type="PANTHER" id="PTHR43047:SF72">
    <property type="entry name" value="OSMOSENSING HISTIDINE PROTEIN KINASE SLN1"/>
    <property type="match status" value="1"/>
</dbReference>
<dbReference type="GO" id="GO:0009927">
    <property type="term" value="F:histidine phosphotransfer kinase activity"/>
    <property type="evidence" value="ECO:0007669"/>
    <property type="project" value="TreeGrafter"/>
</dbReference>
<dbReference type="InterPro" id="IPR029016">
    <property type="entry name" value="GAF-like_dom_sf"/>
</dbReference>
<dbReference type="PROSITE" id="PS50109">
    <property type="entry name" value="HIS_KIN"/>
    <property type="match status" value="1"/>
</dbReference>
<organism evidence="10 11">
    <name type="scientific">Cryptosporangium aurantiacum</name>
    <dbReference type="NCBI Taxonomy" id="134849"/>
    <lineage>
        <taxon>Bacteria</taxon>
        <taxon>Bacillati</taxon>
        <taxon>Actinomycetota</taxon>
        <taxon>Actinomycetes</taxon>
        <taxon>Cryptosporangiales</taxon>
        <taxon>Cryptosporangiaceae</taxon>
        <taxon>Cryptosporangium</taxon>
    </lineage>
</organism>
<protein>
    <recommendedName>
        <fullName evidence="3">histidine kinase</fullName>
        <ecNumber evidence="3">2.7.13.3</ecNumber>
    </recommendedName>
</protein>
<feature type="domain" description="PAS" evidence="9">
    <location>
        <begin position="165"/>
        <end position="218"/>
    </location>
</feature>
<dbReference type="SUPFAM" id="SSF55781">
    <property type="entry name" value="GAF domain-like"/>
    <property type="match status" value="2"/>
</dbReference>
<dbReference type="Gene3D" id="3.30.565.10">
    <property type="entry name" value="Histidine kinase-like ATPase, C-terminal domain"/>
    <property type="match status" value="1"/>
</dbReference>
<dbReference type="SMART" id="SM00091">
    <property type="entry name" value="PAS"/>
    <property type="match status" value="2"/>
</dbReference>
<keyword evidence="4" id="KW-0597">Phosphoprotein</keyword>
<dbReference type="Pfam" id="PF00512">
    <property type="entry name" value="HisKA"/>
    <property type="match status" value="1"/>
</dbReference>
<evidence type="ECO:0000256" key="2">
    <source>
        <dbReference type="ARBA" id="ARBA00004236"/>
    </source>
</evidence>
<dbReference type="Pfam" id="PF13185">
    <property type="entry name" value="GAF_2"/>
    <property type="match status" value="1"/>
</dbReference>
<dbReference type="InterPro" id="IPR013767">
    <property type="entry name" value="PAS_fold"/>
</dbReference>
<dbReference type="EMBL" id="FRCS01000003">
    <property type="protein sequence ID" value="SHN14268.1"/>
    <property type="molecule type" value="Genomic_DNA"/>
</dbReference>